<name>A0A183TP38_SCHSO</name>
<dbReference type="InterPro" id="IPR016024">
    <property type="entry name" value="ARM-type_fold"/>
</dbReference>
<dbReference type="OrthoDB" id="6247002at2759"/>
<evidence type="ECO:0000313" key="5">
    <source>
        <dbReference type="WBParaSite" id="SSLN_0001891901-mRNA-1"/>
    </source>
</evidence>
<gene>
    <name evidence="3" type="ORF">SSLN_LOCUS18236</name>
</gene>
<accession>A0A183TP38</accession>
<evidence type="ECO:0000313" key="4">
    <source>
        <dbReference type="Proteomes" id="UP000275846"/>
    </source>
</evidence>
<dbReference type="PANTHER" id="PTHR13554">
    <property type="entry name" value="26S PROTEASOME NON-ATPASE REGULATORY SUBUNIT 5-RELATED"/>
    <property type="match status" value="1"/>
</dbReference>
<dbReference type="STRING" id="70667.A0A183TP38"/>
<reference evidence="3 4" key="2">
    <citation type="submission" date="2018-11" db="EMBL/GenBank/DDBJ databases">
        <authorList>
            <consortium name="Pathogen Informatics"/>
        </authorList>
    </citation>
    <scope>NUCLEOTIDE SEQUENCE [LARGE SCALE GENOMIC DNA]</scope>
    <source>
        <strain evidence="3 4">NST_G2</strain>
    </source>
</reference>
<comment type="similarity">
    <text evidence="1">Belongs to the proteasome subunit S5B/HSM3 family.</text>
</comment>
<keyword evidence="4" id="KW-1185">Reference proteome</keyword>
<dbReference type="GO" id="GO:0043248">
    <property type="term" value="P:proteasome assembly"/>
    <property type="evidence" value="ECO:0007669"/>
    <property type="project" value="InterPro"/>
</dbReference>
<dbReference type="PANTHER" id="PTHR13554:SF10">
    <property type="entry name" value="26S PROTEASOME NON-ATPASE REGULATORY SUBUNIT 5"/>
    <property type="match status" value="1"/>
</dbReference>
<dbReference type="WBParaSite" id="SSLN_0001891901-mRNA-1">
    <property type="protein sequence ID" value="SSLN_0001891901-mRNA-1"/>
    <property type="gene ID" value="SSLN_0001891901"/>
</dbReference>
<dbReference type="Proteomes" id="UP000275846">
    <property type="component" value="Unassembled WGS sequence"/>
</dbReference>
<dbReference type="SUPFAM" id="SSF48371">
    <property type="entry name" value="ARM repeat"/>
    <property type="match status" value="1"/>
</dbReference>
<dbReference type="GO" id="GO:0005829">
    <property type="term" value="C:cytosol"/>
    <property type="evidence" value="ECO:0007669"/>
    <property type="project" value="TreeGrafter"/>
</dbReference>
<evidence type="ECO:0000256" key="2">
    <source>
        <dbReference type="ARBA" id="ARBA00014933"/>
    </source>
</evidence>
<proteinExistence type="inferred from homology"/>
<sequence length="260" mass="28988">MERIPPAVVEILEKVSAQAGTIQDYEKLYILLKNLPSSQLEAAVSAYNLLDIFVYMDLDNRAAEPGVLSHVLPTLGRLLQNSPPELLTRVLNVLADVLRLPRSMPVDGATPLAHLTWLWLSRISGSPAPEAFKNDALKVFARVWALARQPFYDVRQAALLLLEAIMTEPWGITLLMDQAGFVEYLLNRSTENSLASEGVSLLPVKFSIISQAYNTQEKWCGTCPQWREIDEETLARLREYVRCGPWGSVRAEAAVAIEQG</sequence>
<dbReference type="InterPro" id="IPR019538">
    <property type="entry name" value="PSMD5"/>
</dbReference>
<evidence type="ECO:0000313" key="3">
    <source>
        <dbReference type="EMBL" id="VDM04622.1"/>
    </source>
</evidence>
<organism evidence="5">
    <name type="scientific">Schistocephalus solidus</name>
    <name type="common">Tapeworm</name>
    <dbReference type="NCBI Taxonomy" id="70667"/>
    <lineage>
        <taxon>Eukaryota</taxon>
        <taxon>Metazoa</taxon>
        <taxon>Spiralia</taxon>
        <taxon>Lophotrochozoa</taxon>
        <taxon>Platyhelminthes</taxon>
        <taxon>Cestoda</taxon>
        <taxon>Eucestoda</taxon>
        <taxon>Diphyllobothriidea</taxon>
        <taxon>Diphyllobothriidae</taxon>
        <taxon>Schistocephalus</taxon>
    </lineage>
</organism>
<evidence type="ECO:0000256" key="1">
    <source>
        <dbReference type="ARBA" id="ARBA00006823"/>
    </source>
</evidence>
<protein>
    <recommendedName>
        <fullName evidence="2">26S proteasome non-ATPase regulatory subunit 5</fullName>
    </recommendedName>
</protein>
<reference evidence="5" key="1">
    <citation type="submission" date="2016-06" db="UniProtKB">
        <authorList>
            <consortium name="WormBaseParasite"/>
        </authorList>
    </citation>
    <scope>IDENTIFICATION</scope>
</reference>
<dbReference type="EMBL" id="UYSU01043973">
    <property type="protein sequence ID" value="VDM04622.1"/>
    <property type="molecule type" value="Genomic_DNA"/>
</dbReference>
<dbReference type="AlphaFoldDB" id="A0A183TP38"/>
<dbReference type="Pfam" id="PF10508">
    <property type="entry name" value="Proteasom_PSMB"/>
    <property type="match status" value="1"/>
</dbReference>